<dbReference type="CDD" id="cd00609">
    <property type="entry name" value="AAT_like"/>
    <property type="match status" value="1"/>
</dbReference>
<name>A0ABV9TXY5_9ACTN</name>
<sequence>MDARKSSIAARAAWPSVVGMFDDIDRKALGGGIKWGNVDPGVLPAWIADMDFPVAPPIREAVQQRLDYLGYPRWDDTPALNPLRESFAGWMQRHHSVTLDPSRMHVFTELIQALQVVLHLGTRPGDLVAMHCPAYPPFLKTIERMGRRLLPIPMTDTPDGWAFDPERAAGAKALVLVNPHNPTGRVMSHAELSALAEVAERDGMLVVSDEIHADLTYEPHRHVPFASLLDRTITLSSASKAFNLAGLRCSVAHIGDARVRDALAAMPPQMFGEVSSLSVAATVAAWQQGDQWLDEARRTLTRNRDLLATGLPPGVRHHTPEATYLAWLDCRALDLGTDPAAHFLKHSGVRLSPGPDFGPGGEGFARLNFATGLPVLQEILHRLSG</sequence>
<dbReference type="PANTHER" id="PTHR43525:SF2">
    <property type="entry name" value="CYSTATHIONINE BETA-LYASE-RELATED"/>
    <property type="match status" value="1"/>
</dbReference>
<evidence type="ECO:0000256" key="3">
    <source>
        <dbReference type="ARBA" id="ARBA00022898"/>
    </source>
</evidence>
<dbReference type="SUPFAM" id="SSF53383">
    <property type="entry name" value="PLP-dependent transferases"/>
    <property type="match status" value="1"/>
</dbReference>
<evidence type="ECO:0000313" key="8">
    <source>
        <dbReference type="Proteomes" id="UP001595872"/>
    </source>
</evidence>
<gene>
    <name evidence="7" type="ORF">ACFPCY_13460</name>
</gene>
<keyword evidence="3" id="KW-0663">Pyridoxal phosphate</keyword>
<dbReference type="GO" id="GO:0047804">
    <property type="term" value="F:cysteine-S-conjugate beta-lyase activity"/>
    <property type="evidence" value="ECO:0007669"/>
    <property type="project" value="UniProtKB-EC"/>
</dbReference>
<dbReference type="EMBL" id="JBHSIT010000003">
    <property type="protein sequence ID" value="MFC4908338.1"/>
    <property type="molecule type" value="Genomic_DNA"/>
</dbReference>
<dbReference type="Proteomes" id="UP001595872">
    <property type="component" value="Unassembled WGS sequence"/>
</dbReference>
<dbReference type="InterPro" id="IPR015424">
    <property type="entry name" value="PyrdxlP-dep_Trfase"/>
</dbReference>
<dbReference type="InterPro" id="IPR051798">
    <property type="entry name" value="Class-II_PLP-Dep_Aminotrans"/>
</dbReference>
<dbReference type="Pfam" id="PF00155">
    <property type="entry name" value="Aminotran_1_2"/>
    <property type="match status" value="1"/>
</dbReference>
<accession>A0ABV9TXY5</accession>
<comment type="caution">
    <text evidence="7">The sequence shown here is derived from an EMBL/GenBank/DDBJ whole genome shotgun (WGS) entry which is preliminary data.</text>
</comment>
<dbReference type="Gene3D" id="3.40.640.10">
    <property type="entry name" value="Type I PLP-dependent aspartate aminotransferase-like (Major domain)"/>
    <property type="match status" value="1"/>
</dbReference>
<comment type="similarity">
    <text evidence="5">Belongs to the class-II pyridoxal-phosphate-dependent aminotransferase family. MalY/PatB cystathionine beta-lyase subfamily.</text>
</comment>
<evidence type="ECO:0000259" key="6">
    <source>
        <dbReference type="Pfam" id="PF00155"/>
    </source>
</evidence>
<dbReference type="RefSeq" id="WP_378254855.1">
    <property type="nucleotide sequence ID" value="NZ_JBHSIT010000003.1"/>
</dbReference>
<organism evidence="7 8">
    <name type="scientific">Actinomadura gamaensis</name>
    <dbReference type="NCBI Taxonomy" id="1763541"/>
    <lineage>
        <taxon>Bacteria</taxon>
        <taxon>Bacillati</taxon>
        <taxon>Actinomycetota</taxon>
        <taxon>Actinomycetes</taxon>
        <taxon>Streptosporangiales</taxon>
        <taxon>Thermomonosporaceae</taxon>
        <taxon>Actinomadura</taxon>
    </lineage>
</organism>
<dbReference type="PANTHER" id="PTHR43525">
    <property type="entry name" value="PROTEIN MALY"/>
    <property type="match status" value="1"/>
</dbReference>
<evidence type="ECO:0000256" key="1">
    <source>
        <dbReference type="ARBA" id="ARBA00001933"/>
    </source>
</evidence>
<evidence type="ECO:0000313" key="7">
    <source>
        <dbReference type="EMBL" id="MFC4908338.1"/>
    </source>
</evidence>
<dbReference type="InterPro" id="IPR015421">
    <property type="entry name" value="PyrdxlP-dep_Trfase_major"/>
</dbReference>
<reference evidence="8" key="1">
    <citation type="journal article" date="2019" name="Int. J. Syst. Evol. Microbiol.">
        <title>The Global Catalogue of Microorganisms (GCM) 10K type strain sequencing project: providing services to taxonomists for standard genome sequencing and annotation.</title>
        <authorList>
            <consortium name="The Broad Institute Genomics Platform"/>
            <consortium name="The Broad Institute Genome Sequencing Center for Infectious Disease"/>
            <person name="Wu L."/>
            <person name="Ma J."/>
        </authorList>
    </citation>
    <scope>NUCLEOTIDE SEQUENCE [LARGE SCALE GENOMIC DNA]</scope>
    <source>
        <strain evidence="8">KLKA75</strain>
    </source>
</reference>
<dbReference type="InterPro" id="IPR004839">
    <property type="entry name" value="Aminotransferase_I/II_large"/>
</dbReference>
<feature type="domain" description="Aminotransferase class I/classII large" evidence="6">
    <location>
        <begin position="54"/>
        <end position="372"/>
    </location>
</feature>
<dbReference type="InterPro" id="IPR015422">
    <property type="entry name" value="PyrdxlP-dep_Trfase_small"/>
</dbReference>
<evidence type="ECO:0000256" key="5">
    <source>
        <dbReference type="ARBA" id="ARBA00037974"/>
    </source>
</evidence>
<proteinExistence type="inferred from homology"/>
<keyword evidence="8" id="KW-1185">Reference proteome</keyword>
<keyword evidence="4 7" id="KW-0456">Lyase</keyword>
<dbReference type="EC" id="4.4.1.13" evidence="2"/>
<evidence type="ECO:0000256" key="4">
    <source>
        <dbReference type="ARBA" id="ARBA00023239"/>
    </source>
</evidence>
<evidence type="ECO:0000256" key="2">
    <source>
        <dbReference type="ARBA" id="ARBA00012224"/>
    </source>
</evidence>
<comment type="cofactor">
    <cofactor evidence="1">
        <name>pyridoxal 5'-phosphate</name>
        <dbReference type="ChEBI" id="CHEBI:597326"/>
    </cofactor>
</comment>
<dbReference type="Gene3D" id="3.90.1150.10">
    <property type="entry name" value="Aspartate Aminotransferase, domain 1"/>
    <property type="match status" value="1"/>
</dbReference>
<protein>
    <recommendedName>
        <fullName evidence="2">cysteine-S-conjugate beta-lyase</fullName>
        <ecNumber evidence="2">4.4.1.13</ecNumber>
    </recommendedName>
</protein>